<dbReference type="Pfam" id="PF10504">
    <property type="entry name" value="DUF2452"/>
    <property type="match status" value="1"/>
</dbReference>
<gene>
    <name evidence="1" type="ORF">SAMN05192540_3057</name>
</gene>
<organism evidence="1 2">
    <name type="scientific">Maribacter dokdonensis</name>
    <dbReference type="NCBI Taxonomy" id="320912"/>
    <lineage>
        <taxon>Bacteria</taxon>
        <taxon>Pseudomonadati</taxon>
        <taxon>Bacteroidota</taxon>
        <taxon>Flavobacteriia</taxon>
        <taxon>Flavobacteriales</taxon>
        <taxon>Flavobacteriaceae</taxon>
        <taxon>Maribacter</taxon>
    </lineage>
</organism>
<accession>A0A1H4S504</accession>
<dbReference type="Proteomes" id="UP000183038">
    <property type="component" value="Unassembled WGS sequence"/>
</dbReference>
<name>A0A1H4S504_9FLAO</name>
<evidence type="ECO:0008006" key="3">
    <source>
        <dbReference type="Google" id="ProtNLM"/>
    </source>
</evidence>
<evidence type="ECO:0000313" key="1">
    <source>
        <dbReference type="EMBL" id="SEC39210.1"/>
    </source>
</evidence>
<dbReference type="OrthoDB" id="662061at2"/>
<proteinExistence type="predicted"/>
<dbReference type="EMBL" id="FNTB01000001">
    <property type="protein sequence ID" value="SEC39210.1"/>
    <property type="molecule type" value="Genomic_DNA"/>
</dbReference>
<sequence length="133" mass="15406">MKKEKKPDNVVFDEDAQEYHGKLLPFASGVAAPRITPPDVTSWKNTHIVGANNQFKAQYEALQKAYDKLMTDFEYNNLVYNAKFSFEPIVGKEYHLYRAKDQSTFLSLILPQECNFDYLGSFRLSADKTWQKL</sequence>
<reference evidence="1 2" key="1">
    <citation type="submission" date="2016-10" db="EMBL/GenBank/DDBJ databases">
        <authorList>
            <person name="de Groot N.N."/>
        </authorList>
    </citation>
    <scope>NUCLEOTIDE SEQUENCE [LARGE SCALE GENOMIC DNA]</scope>
    <source>
        <strain evidence="1 2">MAR_2009_71</strain>
    </source>
</reference>
<evidence type="ECO:0000313" key="2">
    <source>
        <dbReference type="Proteomes" id="UP000183038"/>
    </source>
</evidence>
<protein>
    <recommendedName>
        <fullName evidence="3">DUF2452 domain-containing protein</fullName>
    </recommendedName>
</protein>
<dbReference type="RefSeq" id="WP_074674792.1">
    <property type="nucleotide sequence ID" value="NZ_CAJQES010000011.1"/>
</dbReference>
<dbReference type="AlphaFoldDB" id="A0A1H4S504"/>
<dbReference type="InterPro" id="IPR019534">
    <property type="entry name" value="DUF2452"/>
</dbReference>